<evidence type="ECO:0000256" key="1">
    <source>
        <dbReference type="SAM" id="MobiDB-lite"/>
    </source>
</evidence>
<dbReference type="RefSeq" id="WP_046592388.1">
    <property type="nucleotide sequence ID" value="NZ_LAVA02000140.1"/>
</dbReference>
<dbReference type="AlphaFoldDB" id="A0A1J4NMB8"/>
<protein>
    <recommendedName>
        <fullName evidence="4">IrrE N-terminal-like domain-containing protein</fullName>
    </recommendedName>
</protein>
<reference evidence="2" key="1">
    <citation type="submission" date="2016-10" db="EMBL/GenBank/DDBJ databases">
        <title>Genome sequence of Streptomyces mangrovisoli MUSC 149.</title>
        <authorList>
            <person name="Lee L.-H."/>
            <person name="Ser H.-L."/>
        </authorList>
    </citation>
    <scope>NUCLEOTIDE SEQUENCE [LARGE SCALE GENOMIC DNA]</scope>
    <source>
        <strain evidence="2">MUSC 149</strain>
    </source>
</reference>
<dbReference type="Proteomes" id="UP000034196">
    <property type="component" value="Unassembled WGS sequence"/>
</dbReference>
<keyword evidence="3" id="KW-1185">Reference proteome</keyword>
<sequence>MSQRKPKAFIDRLLRSTAPTLPRASNPRDVLQAVCTTLSPQLDRPIRLKFVEFPVGMDVSGITLAKDDEYIVVVERNAPPKHQFVIAGHEYGHCYYRTLNVHYPGSLPTAARRLLDQADDDIPWDEVIAMATRSADALDPAAEWEAEQVGLHLASKFPKLVGPQAGRDPLAQQTLSDRLSSSLGPLGGL</sequence>
<accession>A0A1J4NMB8</accession>
<proteinExistence type="predicted"/>
<evidence type="ECO:0000313" key="2">
    <source>
        <dbReference type="EMBL" id="OIJ62764.1"/>
    </source>
</evidence>
<comment type="caution">
    <text evidence="2">The sequence shown here is derived from an EMBL/GenBank/DDBJ whole genome shotgun (WGS) entry which is preliminary data.</text>
</comment>
<dbReference type="STRING" id="1428628.WN71_037790"/>
<evidence type="ECO:0000313" key="3">
    <source>
        <dbReference type="Proteomes" id="UP000034196"/>
    </source>
</evidence>
<organism evidence="2 3">
    <name type="scientific">Streptomyces mangrovisoli</name>
    <dbReference type="NCBI Taxonomy" id="1428628"/>
    <lineage>
        <taxon>Bacteria</taxon>
        <taxon>Bacillati</taxon>
        <taxon>Actinomycetota</taxon>
        <taxon>Actinomycetes</taxon>
        <taxon>Kitasatosporales</taxon>
        <taxon>Streptomycetaceae</taxon>
        <taxon>Streptomyces</taxon>
    </lineage>
</organism>
<name>A0A1J4NMB8_9ACTN</name>
<feature type="compositionally biased region" description="Low complexity" evidence="1">
    <location>
        <begin position="175"/>
        <end position="189"/>
    </location>
</feature>
<gene>
    <name evidence="2" type="ORF">WN71_037790</name>
</gene>
<evidence type="ECO:0008006" key="4">
    <source>
        <dbReference type="Google" id="ProtNLM"/>
    </source>
</evidence>
<dbReference type="EMBL" id="LAVA02000140">
    <property type="protein sequence ID" value="OIJ62764.1"/>
    <property type="molecule type" value="Genomic_DNA"/>
</dbReference>
<feature type="region of interest" description="Disordered" evidence="1">
    <location>
        <begin position="168"/>
        <end position="189"/>
    </location>
</feature>